<dbReference type="EMBL" id="BAAAYL010000001">
    <property type="protein sequence ID" value="GAA3377360.1"/>
    <property type="molecule type" value="Genomic_DNA"/>
</dbReference>
<dbReference type="RefSeq" id="WP_345042030.1">
    <property type="nucleotide sequence ID" value="NZ_BAAAYL010000001.1"/>
</dbReference>
<gene>
    <name evidence="1" type="ORF">GCM10020367_52740</name>
</gene>
<evidence type="ECO:0008006" key="3">
    <source>
        <dbReference type="Google" id="ProtNLM"/>
    </source>
</evidence>
<evidence type="ECO:0000313" key="1">
    <source>
        <dbReference type="EMBL" id="GAA3377360.1"/>
    </source>
</evidence>
<accession>A0ABP6SHY5</accession>
<dbReference type="Proteomes" id="UP001499990">
    <property type="component" value="Unassembled WGS sequence"/>
</dbReference>
<evidence type="ECO:0000313" key="2">
    <source>
        <dbReference type="Proteomes" id="UP001499990"/>
    </source>
</evidence>
<comment type="caution">
    <text evidence="1">The sequence shown here is derived from an EMBL/GenBank/DDBJ whole genome shotgun (WGS) entry which is preliminary data.</text>
</comment>
<sequence length="268" mass="28800">MSLPPEVRQTTSTFLAAIDASAPGLVEGLYLCGSLGFGEFFPERSDVDFVAVLAERPDRAALEALAEAHEIVRREHPRPFFDGFHAVRDDLAKPPEQCPDLPCTQAGVFKGAGRFSVNPVTWHELVRHGVKVRGPVLTESEVWTDDAALRAFSHGNLSSYWSGVHEALVKSPEEAGDPDAAEWCVLSVSRLHHLLATGSLTSKSGAGRYALAAFESRWHSIILEALRVRESTGASSAYDGVPGHRASDTIAFTAMVVEAGLALGVTRG</sequence>
<dbReference type="InterPro" id="IPR043519">
    <property type="entry name" value="NT_sf"/>
</dbReference>
<name>A0ABP6SHY5_9ACTN</name>
<keyword evidence="2" id="KW-1185">Reference proteome</keyword>
<organism evidence="1 2">
    <name type="scientific">Streptomyces sannanensis</name>
    <dbReference type="NCBI Taxonomy" id="285536"/>
    <lineage>
        <taxon>Bacteria</taxon>
        <taxon>Bacillati</taxon>
        <taxon>Actinomycetota</taxon>
        <taxon>Actinomycetes</taxon>
        <taxon>Kitasatosporales</taxon>
        <taxon>Streptomycetaceae</taxon>
        <taxon>Streptomyces</taxon>
    </lineage>
</organism>
<dbReference type="SUPFAM" id="SSF81301">
    <property type="entry name" value="Nucleotidyltransferase"/>
    <property type="match status" value="1"/>
</dbReference>
<proteinExistence type="predicted"/>
<reference evidence="2" key="1">
    <citation type="journal article" date="2019" name="Int. J. Syst. Evol. Microbiol.">
        <title>The Global Catalogue of Microorganisms (GCM) 10K type strain sequencing project: providing services to taxonomists for standard genome sequencing and annotation.</title>
        <authorList>
            <consortium name="The Broad Institute Genomics Platform"/>
            <consortium name="The Broad Institute Genome Sequencing Center for Infectious Disease"/>
            <person name="Wu L."/>
            <person name="Ma J."/>
        </authorList>
    </citation>
    <scope>NUCLEOTIDE SEQUENCE [LARGE SCALE GENOMIC DNA]</scope>
    <source>
        <strain evidence="2">JCM 9651</strain>
    </source>
</reference>
<protein>
    <recommendedName>
        <fullName evidence="3">DUF4111 domain-containing protein</fullName>
    </recommendedName>
</protein>